<dbReference type="GO" id="GO:0016787">
    <property type="term" value="F:hydrolase activity"/>
    <property type="evidence" value="ECO:0007669"/>
    <property type="project" value="UniProtKB-KW"/>
</dbReference>
<gene>
    <name evidence="1" type="ORF">STAS_15588</name>
</gene>
<evidence type="ECO:0000313" key="1">
    <source>
        <dbReference type="EMBL" id="GER39046.1"/>
    </source>
</evidence>
<sequence length="206" mass="23245">MKPLDQRNVGGELLVTRRDYLSCFTGNESFRLYRGNSLYERTSPANWGNELAFSMLYRVLSYENQEGKVRTCLTARQEVGENARTRHSGHFKKHDCVHEVKHHVLSMSDFGKRSAVLGHQFPRALKAASVPAVSPVDKRKKPSWLAGLEFLSAVLSQVPTRTRPLVEGILVWALVTAVSDPCAWPIESAYLREGSRSRTEGLLTRF</sequence>
<comment type="caution">
    <text evidence="1">The sequence shown here is derived from an EMBL/GenBank/DDBJ whole genome shotgun (WGS) entry which is preliminary data.</text>
</comment>
<dbReference type="AlphaFoldDB" id="A0A5A7Q2F6"/>
<accession>A0A5A7Q2F6</accession>
<protein>
    <submittedName>
        <fullName evidence="1">UDP-2,3-diacylglucosamine hydrolase</fullName>
    </submittedName>
</protein>
<keyword evidence="1" id="KW-0378">Hydrolase</keyword>
<dbReference type="EMBL" id="BKCP01005572">
    <property type="protein sequence ID" value="GER39046.1"/>
    <property type="molecule type" value="Genomic_DNA"/>
</dbReference>
<organism evidence="1 2">
    <name type="scientific">Striga asiatica</name>
    <name type="common">Asiatic witchweed</name>
    <name type="synonym">Buchnera asiatica</name>
    <dbReference type="NCBI Taxonomy" id="4170"/>
    <lineage>
        <taxon>Eukaryota</taxon>
        <taxon>Viridiplantae</taxon>
        <taxon>Streptophyta</taxon>
        <taxon>Embryophyta</taxon>
        <taxon>Tracheophyta</taxon>
        <taxon>Spermatophyta</taxon>
        <taxon>Magnoliopsida</taxon>
        <taxon>eudicotyledons</taxon>
        <taxon>Gunneridae</taxon>
        <taxon>Pentapetalae</taxon>
        <taxon>asterids</taxon>
        <taxon>lamiids</taxon>
        <taxon>Lamiales</taxon>
        <taxon>Orobanchaceae</taxon>
        <taxon>Buchnereae</taxon>
        <taxon>Striga</taxon>
    </lineage>
</organism>
<evidence type="ECO:0000313" key="2">
    <source>
        <dbReference type="Proteomes" id="UP000325081"/>
    </source>
</evidence>
<keyword evidence="2" id="KW-1185">Reference proteome</keyword>
<name>A0A5A7Q2F6_STRAF</name>
<proteinExistence type="predicted"/>
<reference evidence="2" key="1">
    <citation type="journal article" date="2019" name="Curr. Biol.">
        <title>Genome Sequence of Striga asiatica Provides Insight into the Evolution of Plant Parasitism.</title>
        <authorList>
            <person name="Yoshida S."/>
            <person name="Kim S."/>
            <person name="Wafula E.K."/>
            <person name="Tanskanen J."/>
            <person name="Kim Y.M."/>
            <person name="Honaas L."/>
            <person name="Yang Z."/>
            <person name="Spallek T."/>
            <person name="Conn C.E."/>
            <person name="Ichihashi Y."/>
            <person name="Cheong K."/>
            <person name="Cui S."/>
            <person name="Der J.P."/>
            <person name="Gundlach H."/>
            <person name="Jiao Y."/>
            <person name="Hori C."/>
            <person name="Ishida J.K."/>
            <person name="Kasahara H."/>
            <person name="Kiba T."/>
            <person name="Kim M.S."/>
            <person name="Koo N."/>
            <person name="Laohavisit A."/>
            <person name="Lee Y.H."/>
            <person name="Lumba S."/>
            <person name="McCourt P."/>
            <person name="Mortimer J.C."/>
            <person name="Mutuku J.M."/>
            <person name="Nomura T."/>
            <person name="Sasaki-Sekimoto Y."/>
            <person name="Seto Y."/>
            <person name="Wang Y."/>
            <person name="Wakatake T."/>
            <person name="Sakakibara H."/>
            <person name="Demura T."/>
            <person name="Yamaguchi S."/>
            <person name="Yoneyama K."/>
            <person name="Manabe R.I."/>
            <person name="Nelson D.C."/>
            <person name="Schulman A.H."/>
            <person name="Timko M.P."/>
            <person name="dePamphilis C.W."/>
            <person name="Choi D."/>
            <person name="Shirasu K."/>
        </authorList>
    </citation>
    <scope>NUCLEOTIDE SEQUENCE [LARGE SCALE GENOMIC DNA]</scope>
    <source>
        <strain evidence="2">cv. UVA1</strain>
    </source>
</reference>
<dbReference type="Proteomes" id="UP000325081">
    <property type="component" value="Unassembled WGS sequence"/>
</dbReference>